<feature type="compositionally biased region" description="Basic and acidic residues" evidence="1">
    <location>
        <begin position="54"/>
        <end position="64"/>
    </location>
</feature>
<gene>
    <name evidence="3" type="ORF">LSALG_LOCUS15121</name>
</gene>
<keyword evidence="2" id="KW-0472">Membrane</keyword>
<proteinExistence type="predicted"/>
<evidence type="ECO:0000313" key="4">
    <source>
        <dbReference type="Proteomes" id="UP001177003"/>
    </source>
</evidence>
<feature type="transmembrane region" description="Helical" evidence="2">
    <location>
        <begin position="87"/>
        <end position="107"/>
    </location>
</feature>
<evidence type="ECO:0000313" key="3">
    <source>
        <dbReference type="EMBL" id="CAI9275078.1"/>
    </source>
</evidence>
<name>A0AA35YJD3_LACSI</name>
<evidence type="ECO:0000256" key="2">
    <source>
        <dbReference type="SAM" id="Phobius"/>
    </source>
</evidence>
<accession>A0AA35YJD3</accession>
<dbReference type="EMBL" id="OX465079">
    <property type="protein sequence ID" value="CAI9275078.1"/>
    <property type="molecule type" value="Genomic_DNA"/>
</dbReference>
<keyword evidence="2" id="KW-1133">Transmembrane helix</keyword>
<dbReference type="AlphaFoldDB" id="A0AA35YJD3"/>
<sequence length="513" mass="58621">MSGSKRYNEKVDIGMDMEEKEDVGNRKKAVHEPHSTKSPKRKKGKVEHGNANIKKMEGKVRKVSQEQPVGIRRLATRMTPRRVSASVKLMSLTQIYGILSMGFVSLMNIDMDTTPRLLNYYLLDHYDPQSNRLVLKNNVITITKKTVHNMLGLPNDGKDFLNMDSYEKDNLVYVYNTNFSGVKVMKSLPFVKHVTGDVLQKIEKLEISVGGFGRQLHKNFENVEVDDEMMDEAEMLDGLKNDYGDEEAYVAVIEHSYGIILSEKKNIQMTLKDGMEKLRNSLMLKECNKGEADGSNEGGISLVRGLVVYVGKKNDGGDFKAIATHDLWVWNAFFGPTSANNNINVLDQSPVFNDIYFGKSHDKPFQAKVAYKRGYYSTDDIYPPLSVFVKSFTYPNDPKRKKFKEAQESARKDVERKFGVLKRRWQVLGVGARLYEVKRLQHVMYACVILHNMILEDEGRTICRYKGNEFLSNLEGVAIGTQEYRANRREVHNYDTRHALCADLVAHVYMTHI</sequence>
<keyword evidence="4" id="KW-1185">Reference proteome</keyword>
<dbReference type="InterPro" id="IPR006912">
    <property type="entry name" value="Harbinger_derived_prot"/>
</dbReference>
<organism evidence="3 4">
    <name type="scientific">Lactuca saligna</name>
    <name type="common">Willowleaf lettuce</name>
    <dbReference type="NCBI Taxonomy" id="75948"/>
    <lineage>
        <taxon>Eukaryota</taxon>
        <taxon>Viridiplantae</taxon>
        <taxon>Streptophyta</taxon>
        <taxon>Embryophyta</taxon>
        <taxon>Tracheophyta</taxon>
        <taxon>Spermatophyta</taxon>
        <taxon>Magnoliopsida</taxon>
        <taxon>eudicotyledons</taxon>
        <taxon>Gunneridae</taxon>
        <taxon>Pentapetalae</taxon>
        <taxon>asterids</taxon>
        <taxon>campanulids</taxon>
        <taxon>Asterales</taxon>
        <taxon>Asteraceae</taxon>
        <taxon>Cichorioideae</taxon>
        <taxon>Cichorieae</taxon>
        <taxon>Lactucinae</taxon>
        <taxon>Lactuca</taxon>
    </lineage>
</organism>
<dbReference type="PANTHER" id="PTHR47150">
    <property type="entry name" value="OS12G0169200 PROTEIN"/>
    <property type="match status" value="1"/>
</dbReference>
<evidence type="ECO:0000256" key="1">
    <source>
        <dbReference type="SAM" id="MobiDB-lite"/>
    </source>
</evidence>
<feature type="compositionally biased region" description="Basic and acidic residues" evidence="1">
    <location>
        <begin position="22"/>
        <end position="35"/>
    </location>
</feature>
<dbReference type="Pfam" id="PF04827">
    <property type="entry name" value="Plant_tran"/>
    <property type="match status" value="1"/>
</dbReference>
<dbReference type="Proteomes" id="UP001177003">
    <property type="component" value="Chromosome 3"/>
</dbReference>
<protein>
    <submittedName>
        <fullName evidence="3">Uncharacterized protein</fullName>
    </submittedName>
</protein>
<dbReference type="PANTHER" id="PTHR47150:SF4">
    <property type="entry name" value="HARBINGER TRANSPOSASE-DERIVED PROTEIN-RELATED"/>
    <property type="match status" value="1"/>
</dbReference>
<feature type="region of interest" description="Disordered" evidence="1">
    <location>
        <begin position="1"/>
        <end position="65"/>
    </location>
</feature>
<feature type="compositionally biased region" description="Basic and acidic residues" evidence="1">
    <location>
        <begin position="1"/>
        <end position="13"/>
    </location>
</feature>
<reference evidence="3" key="1">
    <citation type="submission" date="2023-04" db="EMBL/GenBank/DDBJ databases">
        <authorList>
            <person name="Vijverberg K."/>
            <person name="Xiong W."/>
            <person name="Schranz E."/>
        </authorList>
    </citation>
    <scope>NUCLEOTIDE SEQUENCE</scope>
</reference>
<keyword evidence="2" id="KW-0812">Transmembrane</keyword>